<dbReference type="GO" id="GO:0004386">
    <property type="term" value="F:helicase activity"/>
    <property type="evidence" value="ECO:0007669"/>
    <property type="project" value="UniProtKB-KW"/>
</dbReference>
<feature type="compositionally biased region" description="Basic and acidic residues" evidence="8">
    <location>
        <begin position="462"/>
        <end position="486"/>
    </location>
</feature>
<evidence type="ECO:0000256" key="5">
    <source>
        <dbReference type="ARBA" id="ARBA00022840"/>
    </source>
</evidence>
<protein>
    <recommendedName>
        <fullName evidence="1">RNA helicase</fullName>
        <ecNumber evidence="1">3.6.4.13</ecNumber>
    </recommendedName>
</protein>
<keyword evidence="3 7" id="KW-0378">Hydrolase</keyword>
<feature type="region of interest" description="Disordered" evidence="8">
    <location>
        <begin position="449"/>
        <end position="489"/>
    </location>
</feature>
<evidence type="ECO:0000259" key="11">
    <source>
        <dbReference type="PROSITE" id="PS51195"/>
    </source>
</evidence>
<comment type="similarity">
    <text evidence="7">Belongs to the DEAD box helicase family.</text>
</comment>
<dbReference type="Gene3D" id="3.40.50.300">
    <property type="entry name" value="P-loop containing nucleotide triphosphate hydrolases"/>
    <property type="match status" value="2"/>
</dbReference>
<evidence type="ECO:0000259" key="10">
    <source>
        <dbReference type="PROSITE" id="PS51194"/>
    </source>
</evidence>
<keyword evidence="13" id="KW-1185">Reference proteome</keyword>
<feature type="domain" description="Helicase ATP-binding" evidence="9">
    <location>
        <begin position="47"/>
        <end position="218"/>
    </location>
</feature>
<reference evidence="12 13" key="1">
    <citation type="submission" date="2021-02" db="EMBL/GenBank/DDBJ databases">
        <authorList>
            <person name="Lee D.-H."/>
        </authorList>
    </citation>
    <scope>NUCLEOTIDE SEQUENCE [LARGE SCALE GENOMIC DNA]</scope>
    <source>
        <strain evidence="12 13">UL073</strain>
    </source>
</reference>
<dbReference type="PROSITE" id="PS51192">
    <property type="entry name" value="HELICASE_ATP_BIND_1"/>
    <property type="match status" value="1"/>
</dbReference>
<dbReference type="Pfam" id="PF03880">
    <property type="entry name" value="DbpA"/>
    <property type="match status" value="1"/>
</dbReference>
<dbReference type="SMART" id="SM00490">
    <property type="entry name" value="HELICc"/>
    <property type="match status" value="1"/>
</dbReference>
<dbReference type="PROSITE" id="PS00039">
    <property type="entry name" value="DEAD_ATP_HELICASE"/>
    <property type="match status" value="1"/>
</dbReference>
<comment type="caution">
    <text evidence="12">The sequence shown here is derived from an EMBL/GenBank/DDBJ whole genome shotgun (WGS) entry which is preliminary data.</text>
</comment>
<dbReference type="InterPro" id="IPR001650">
    <property type="entry name" value="Helicase_C-like"/>
</dbReference>
<dbReference type="PANTHER" id="PTHR47963">
    <property type="entry name" value="DEAD-BOX ATP-DEPENDENT RNA HELICASE 47, MITOCHONDRIAL"/>
    <property type="match status" value="1"/>
</dbReference>
<dbReference type="CDD" id="cd12252">
    <property type="entry name" value="RRM_DbpA"/>
    <property type="match status" value="1"/>
</dbReference>
<dbReference type="InterPro" id="IPR000629">
    <property type="entry name" value="RNA-helicase_DEAD-box_CS"/>
</dbReference>
<evidence type="ECO:0000256" key="7">
    <source>
        <dbReference type="RuleBase" id="RU000492"/>
    </source>
</evidence>
<dbReference type="CDD" id="cd18787">
    <property type="entry name" value="SF2_C_DEAD"/>
    <property type="match status" value="1"/>
</dbReference>
<sequence length="571" mass="62267">MGLCGFRGRPMTQVTGGFAELDLLPSIVAAVIATGYEEPSPIQAQAIPMILAGHDVIGQAQTGTGKTAAFALPILSRIDPAKREPQVLVLAPTRELALQVATAFETYSKQMPGVNVIAVYGGAPMGPQLKAIRQGAQIIVATPGRLCDHLRRDENMLSTVHHLVLDEADEMLKLGFMDDLEVIFNAMPESRQTVLFSATLPASIRAIAERHLREPKHIKIAAKTQTVTAIEQAHLMVHADQKIPAVLSLLEVEDFDALIAFVRTKQATLDVTSALEAKGYKVAALNGDIAQNQRERVIESLKDGRLDIVVATDVAARGLDVPRITHVFNIDMPYDPESYVHRIGRTGRAGREGRALLLVTPRERRMLQVIERVTGQKVAEARLPNAQQVLDARIRKLTAGLQPLVATAEASHGELLDRLVADLACDPRALASALLAKVTQGQSLSLAELEREQPLVPGGGPQRERAPRGEFRERDASRGDPRERRAPMPLGEGRVRCRTALGLRDGIAARNLLGAILNEGGLAREAIGRIQVRETFSLVELPEEGLERLLGKLKDTRVGGKQLKLRRYRED</sequence>
<evidence type="ECO:0000256" key="3">
    <source>
        <dbReference type="ARBA" id="ARBA00022801"/>
    </source>
</evidence>
<dbReference type="InterPro" id="IPR014014">
    <property type="entry name" value="RNA_helicase_DEAD_Q_motif"/>
</dbReference>
<evidence type="ECO:0000256" key="6">
    <source>
        <dbReference type="PROSITE-ProRule" id="PRU00552"/>
    </source>
</evidence>
<dbReference type="InterPro" id="IPR050547">
    <property type="entry name" value="DEAD_box_RNA_helicases"/>
</dbReference>
<feature type="short sequence motif" description="Q motif" evidence="6">
    <location>
        <begin position="16"/>
        <end position="44"/>
    </location>
</feature>
<dbReference type="Pfam" id="PF00270">
    <property type="entry name" value="DEAD"/>
    <property type="match status" value="1"/>
</dbReference>
<dbReference type="PROSITE" id="PS51195">
    <property type="entry name" value="Q_MOTIF"/>
    <property type="match status" value="1"/>
</dbReference>
<feature type="domain" description="Helicase C-terminal" evidence="10">
    <location>
        <begin position="242"/>
        <end position="398"/>
    </location>
</feature>
<feature type="domain" description="DEAD-box RNA helicase Q" evidence="11">
    <location>
        <begin position="16"/>
        <end position="44"/>
    </location>
</feature>
<accession>A0ABS2IAP3</accession>
<dbReference type="CDD" id="cd00268">
    <property type="entry name" value="DEADc"/>
    <property type="match status" value="1"/>
</dbReference>
<dbReference type="Proteomes" id="UP000717995">
    <property type="component" value="Unassembled WGS sequence"/>
</dbReference>
<dbReference type="InterPro" id="IPR014001">
    <property type="entry name" value="Helicase_ATP-bd"/>
</dbReference>
<dbReference type="Pfam" id="PF00271">
    <property type="entry name" value="Helicase_C"/>
    <property type="match status" value="1"/>
</dbReference>
<keyword evidence="2 7" id="KW-0547">Nucleotide-binding</keyword>
<evidence type="ECO:0000313" key="12">
    <source>
        <dbReference type="EMBL" id="MBM7059228.1"/>
    </source>
</evidence>
<dbReference type="InterPro" id="IPR044742">
    <property type="entry name" value="DEAD/DEAH_RhlB"/>
</dbReference>
<name>A0ABS2IAP3_9GAMM</name>
<dbReference type="InterPro" id="IPR012677">
    <property type="entry name" value="Nucleotide-bd_a/b_plait_sf"/>
</dbReference>
<proteinExistence type="inferred from homology"/>
<dbReference type="InterPro" id="IPR005580">
    <property type="entry name" value="DbpA/CsdA_RNA-bd_dom"/>
</dbReference>
<evidence type="ECO:0000256" key="2">
    <source>
        <dbReference type="ARBA" id="ARBA00022741"/>
    </source>
</evidence>
<evidence type="ECO:0000256" key="1">
    <source>
        <dbReference type="ARBA" id="ARBA00012552"/>
    </source>
</evidence>
<organism evidence="12 13">
    <name type="scientific">Zestomonas insulae</name>
    <dbReference type="NCBI Taxonomy" id="2809017"/>
    <lineage>
        <taxon>Bacteria</taxon>
        <taxon>Pseudomonadati</taxon>
        <taxon>Pseudomonadota</taxon>
        <taxon>Gammaproteobacteria</taxon>
        <taxon>Pseudomonadales</taxon>
        <taxon>Pseudomonadaceae</taxon>
        <taxon>Zestomonas</taxon>
    </lineage>
</organism>
<keyword evidence="4 7" id="KW-0347">Helicase</keyword>
<evidence type="ECO:0000256" key="4">
    <source>
        <dbReference type="ARBA" id="ARBA00022806"/>
    </source>
</evidence>
<dbReference type="SUPFAM" id="SSF52540">
    <property type="entry name" value="P-loop containing nucleoside triphosphate hydrolases"/>
    <property type="match status" value="1"/>
</dbReference>
<dbReference type="EC" id="3.6.4.13" evidence="1"/>
<dbReference type="InterPro" id="IPR011545">
    <property type="entry name" value="DEAD/DEAH_box_helicase_dom"/>
</dbReference>
<evidence type="ECO:0000313" key="13">
    <source>
        <dbReference type="Proteomes" id="UP000717995"/>
    </source>
</evidence>
<evidence type="ECO:0000256" key="8">
    <source>
        <dbReference type="SAM" id="MobiDB-lite"/>
    </source>
</evidence>
<keyword evidence="5 7" id="KW-0067">ATP-binding</keyword>
<dbReference type="PROSITE" id="PS51194">
    <property type="entry name" value="HELICASE_CTER"/>
    <property type="match status" value="1"/>
</dbReference>
<dbReference type="EMBL" id="JAFEUP010000001">
    <property type="protein sequence ID" value="MBM7059228.1"/>
    <property type="molecule type" value="Genomic_DNA"/>
</dbReference>
<dbReference type="InterPro" id="IPR027417">
    <property type="entry name" value="P-loop_NTPase"/>
</dbReference>
<gene>
    <name evidence="12" type="ORF">JQX08_00770</name>
</gene>
<dbReference type="PANTHER" id="PTHR47963:SF8">
    <property type="entry name" value="ATP-DEPENDENT RNA HELICASE DEAD"/>
    <property type="match status" value="1"/>
</dbReference>
<dbReference type="Gene3D" id="3.30.70.330">
    <property type="match status" value="1"/>
</dbReference>
<evidence type="ECO:0000259" key="9">
    <source>
        <dbReference type="PROSITE" id="PS51192"/>
    </source>
</evidence>
<dbReference type="SMART" id="SM00487">
    <property type="entry name" value="DEXDc"/>
    <property type="match status" value="1"/>
</dbReference>